<evidence type="ECO:0000256" key="3">
    <source>
        <dbReference type="SAM" id="SignalP"/>
    </source>
</evidence>
<feature type="transmembrane region" description="Helical" evidence="2">
    <location>
        <begin position="198"/>
        <end position="220"/>
    </location>
</feature>
<keyword evidence="3" id="KW-0732">Signal</keyword>
<dbReference type="AlphaFoldDB" id="A0A846MT79"/>
<dbReference type="EMBL" id="JAASRN010000004">
    <property type="protein sequence ID" value="NIK74649.1"/>
    <property type="molecule type" value="Genomic_DNA"/>
</dbReference>
<dbReference type="Proteomes" id="UP000537126">
    <property type="component" value="Unassembled WGS sequence"/>
</dbReference>
<evidence type="ECO:0000256" key="2">
    <source>
        <dbReference type="SAM" id="Phobius"/>
    </source>
</evidence>
<evidence type="ECO:0000313" key="4">
    <source>
        <dbReference type="EMBL" id="NIK74649.1"/>
    </source>
</evidence>
<keyword evidence="1" id="KW-0175">Coiled coil</keyword>
<keyword evidence="5" id="KW-1185">Reference proteome</keyword>
<comment type="caution">
    <text evidence="4">The sequence shown here is derived from an EMBL/GenBank/DDBJ whole genome shotgun (WGS) entry which is preliminary data.</text>
</comment>
<gene>
    <name evidence="4" type="ORF">FHS56_002178</name>
</gene>
<dbReference type="RefSeq" id="WP_166920618.1">
    <property type="nucleotide sequence ID" value="NZ_JAASRN010000004.1"/>
</dbReference>
<proteinExistence type="predicted"/>
<accession>A0A846MT79</accession>
<organism evidence="4 5">
    <name type="scientific">Thermonema lapsum</name>
    <dbReference type="NCBI Taxonomy" id="28195"/>
    <lineage>
        <taxon>Bacteria</taxon>
        <taxon>Pseudomonadati</taxon>
        <taxon>Bacteroidota</taxon>
        <taxon>Cytophagia</taxon>
        <taxon>Cytophagales</taxon>
        <taxon>Thermonemataceae</taxon>
        <taxon>Thermonema</taxon>
    </lineage>
</organism>
<reference evidence="4 5" key="1">
    <citation type="submission" date="2020-03" db="EMBL/GenBank/DDBJ databases">
        <title>Genomic Encyclopedia of Type Strains, Phase IV (KMG-IV): sequencing the most valuable type-strain genomes for metagenomic binning, comparative biology and taxonomic classification.</title>
        <authorList>
            <person name="Goeker M."/>
        </authorList>
    </citation>
    <scope>NUCLEOTIDE SEQUENCE [LARGE SCALE GENOMIC DNA]</scope>
    <source>
        <strain evidence="4 5">DSM 5718</strain>
    </source>
</reference>
<keyword evidence="2" id="KW-0812">Transmembrane</keyword>
<sequence length="276" mass="31672">MMRQRFYLLFCFMLIYASFAYTQGNESLAFEQAKLQMLCEAIRFNYKYQGQASYVKTLDCRSLQALGNSLPSRFKSSTRLYNTYARRSYEQLTDLESRLEKLQKDLIAELEGIGQIAHGNDSKKLQIWNDALRQLNREFDIIRSNAIRQQLATEKQAPFVHPKENDVNEPSEISAPEQEAVNIAPISSQKTAANGYHGLWIISILSAFVALAAAGTAYVIHVRSKSEIAALREMVYERYNLLDRRFDLFYQQLLKQKQPISESTQKGEEESHSGDT</sequence>
<feature type="signal peptide" evidence="3">
    <location>
        <begin position="1"/>
        <end position="22"/>
    </location>
</feature>
<feature type="chain" id="PRO_5032361692" evidence="3">
    <location>
        <begin position="23"/>
        <end position="276"/>
    </location>
</feature>
<keyword evidence="2" id="KW-1133">Transmembrane helix</keyword>
<evidence type="ECO:0000313" key="5">
    <source>
        <dbReference type="Proteomes" id="UP000537126"/>
    </source>
</evidence>
<evidence type="ECO:0000256" key="1">
    <source>
        <dbReference type="SAM" id="Coils"/>
    </source>
</evidence>
<keyword evidence="2" id="KW-0472">Membrane</keyword>
<protein>
    <submittedName>
        <fullName evidence="4">Uncharacterized protein</fullName>
    </submittedName>
</protein>
<feature type="coiled-coil region" evidence="1">
    <location>
        <begin position="85"/>
        <end position="112"/>
    </location>
</feature>
<name>A0A846MT79_9BACT</name>